<accession>Z9JQV9</accession>
<keyword evidence="1" id="KW-0812">Transmembrane</keyword>
<evidence type="ECO:0000313" key="2">
    <source>
        <dbReference type="EMBL" id="EWS80186.1"/>
    </source>
</evidence>
<proteinExistence type="predicted"/>
<keyword evidence="1" id="KW-0472">Membrane</keyword>
<dbReference type="Proteomes" id="UP000023067">
    <property type="component" value="Unassembled WGS sequence"/>
</dbReference>
<sequence length="84" mass="9016">MVLKTLAIGLIVLLLALRLLRGRLGSALLGVSERVIDLVYIGALTVTLGISIAAEQWLLVAICAVLLLLRGVEALRARRSRSRA</sequence>
<dbReference type="HOGENOM" id="CLU_184274_0_0_11"/>
<feature type="transmembrane region" description="Helical" evidence="1">
    <location>
        <begin position="38"/>
        <end position="69"/>
    </location>
</feature>
<keyword evidence="1" id="KW-1133">Transmembrane helix</keyword>
<dbReference type="AlphaFoldDB" id="Z9JQV9"/>
<reference evidence="2 3" key="1">
    <citation type="submission" date="2014-02" db="EMBL/GenBank/DDBJ databases">
        <title>Genome sequence of Brachybacterium phenoliresistens strain W13A50.</title>
        <authorList>
            <person name="Wang X."/>
        </authorList>
    </citation>
    <scope>NUCLEOTIDE SEQUENCE [LARGE SCALE GENOMIC DNA]</scope>
    <source>
        <strain evidence="2 3">W13A50</strain>
    </source>
</reference>
<protein>
    <submittedName>
        <fullName evidence="2">Uncharacterized protein</fullName>
    </submittedName>
</protein>
<comment type="caution">
    <text evidence="2">The sequence shown here is derived from an EMBL/GenBank/DDBJ whole genome shotgun (WGS) entry which is preliminary data.</text>
</comment>
<evidence type="ECO:0000313" key="3">
    <source>
        <dbReference type="Proteomes" id="UP000023067"/>
    </source>
</evidence>
<gene>
    <name evidence="2" type="ORF">BF93_04915</name>
</gene>
<dbReference type="PATRIC" id="fig|396014.3.peg.3015"/>
<organism evidence="2 3">
    <name type="scientific">Brachybacterium phenoliresistens</name>
    <dbReference type="NCBI Taxonomy" id="396014"/>
    <lineage>
        <taxon>Bacteria</taxon>
        <taxon>Bacillati</taxon>
        <taxon>Actinomycetota</taxon>
        <taxon>Actinomycetes</taxon>
        <taxon>Micrococcales</taxon>
        <taxon>Dermabacteraceae</taxon>
        <taxon>Brachybacterium</taxon>
    </lineage>
</organism>
<dbReference type="EMBL" id="JDYK01000018">
    <property type="protein sequence ID" value="EWS80186.1"/>
    <property type="molecule type" value="Genomic_DNA"/>
</dbReference>
<keyword evidence="3" id="KW-1185">Reference proteome</keyword>
<dbReference type="RefSeq" id="WP_038373775.1">
    <property type="nucleotide sequence ID" value="NZ_BAAAOW010000004.1"/>
</dbReference>
<evidence type="ECO:0000256" key="1">
    <source>
        <dbReference type="SAM" id="Phobius"/>
    </source>
</evidence>
<name>Z9JQV9_9MICO</name>